<gene>
    <name evidence="1" type="ORF">NDU88_001389</name>
</gene>
<dbReference type="Proteomes" id="UP001066276">
    <property type="component" value="Chromosome 8"/>
</dbReference>
<sequence length="95" mass="10184">MESGDGVFAAEEEQRLEDRLLCSTSLESGNPWNFIHSDMEGVDMHALPSATIACNLSGRLFLDSLCRVSAAGLPAPFFLGVGRTGSVCIAFWSLC</sequence>
<evidence type="ECO:0000313" key="2">
    <source>
        <dbReference type="Proteomes" id="UP001066276"/>
    </source>
</evidence>
<evidence type="ECO:0000313" key="1">
    <source>
        <dbReference type="EMBL" id="KAJ1113134.1"/>
    </source>
</evidence>
<dbReference type="EMBL" id="JANPWB010000012">
    <property type="protein sequence ID" value="KAJ1113134.1"/>
    <property type="molecule type" value="Genomic_DNA"/>
</dbReference>
<dbReference type="AlphaFoldDB" id="A0AAV7NEL6"/>
<accession>A0AAV7NEL6</accession>
<reference evidence="1" key="1">
    <citation type="journal article" date="2022" name="bioRxiv">
        <title>Sequencing and chromosome-scale assembly of the giantPleurodeles waltlgenome.</title>
        <authorList>
            <person name="Brown T."/>
            <person name="Elewa A."/>
            <person name="Iarovenko S."/>
            <person name="Subramanian E."/>
            <person name="Araus A.J."/>
            <person name="Petzold A."/>
            <person name="Susuki M."/>
            <person name="Suzuki K.-i.T."/>
            <person name="Hayashi T."/>
            <person name="Toyoda A."/>
            <person name="Oliveira C."/>
            <person name="Osipova E."/>
            <person name="Leigh N.D."/>
            <person name="Simon A."/>
            <person name="Yun M.H."/>
        </authorList>
    </citation>
    <scope>NUCLEOTIDE SEQUENCE</scope>
    <source>
        <strain evidence="1">20211129_DDA</strain>
        <tissue evidence="1">Liver</tissue>
    </source>
</reference>
<proteinExistence type="predicted"/>
<keyword evidence="2" id="KW-1185">Reference proteome</keyword>
<name>A0AAV7NEL6_PLEWA</name>
<protein>
    <submittedName>
        <fullName evidence="1">Uncharacterized protein</fullName>
    </submittedName>
</protein>
<comment type="caution">
    <text evidence="1">The sequence shown here is derived from an EMBL/GenBank/DDBJ whole genome shotgun (WGS) entry which is preliminary data.</text>
</comment>
<organism evidence="1 2">
    <name type="scientific">Pleurodeles waltl</name>
    <name type="common">Iberian ribbed newt</name>
    <dbReference type="NCBI Taxonomy" id="8319"/>
    <lineage>
        <taxon>Eukaryota</taxon>
        <taxon>Metazoa</taxon>
        <taxon>Chordata</taxon>
        <taxon>Craniata</taxon>
        <taxon>Vertebrata</taxon>
        <taxon>Euteleostomi</taxon>
        <taxon>Amphibia</taxon>
        <taxon>Batrachia</taxon>
        <taxon>Caudata</taxon>
        <taxon>Salamandroidea</taxon>
        <taxon>Salamandridae</taxon>
        <taxon>Pleurodelinae</taxon>
        <taxon>Pleurodeles</taxon>
    </lineage>
</organism>